<name>A0ABY6UMN3_BIOOC</name>
<dbReference type="Pfam" id="PF18951">
    <property type="entry name" value="DUF5695"/>
    <property type="match status" value="1"/>
</dbReference>
<proteinExistence type="predicted"/>
<comment type="caution">
    <text evidence="1">The sequence shown here is derived from an EMBL/GenBank/DDBJ whole genome shotgun (WGS) entry which is preliminary data.</text>
</comment>
<protein>
    <submittedName>
        <fullName evidence="1">Uncharacterized protein</fullName>
    </submittedName>
</protein>
<sequence length="221" mass="24533">MRVATGVPGFIIPRDSPAELFTQATSSIMTMAVHHDDALNTKNAHSSKDFVTPTSEACGRVRLSIVYEDGTVQTVHYFATKESTTSVTDVGSFLTEKHWLEKDDPFGESPSIMGNDYEVGVILEQDGRVKSAGLSDERGSSAYVALSMKQIFHPNSDEILKLDRFVTNVLWGSVQLGDYGVIRSAFFYEPALMQRYVYNSRINCCQNPALNRSKAFETNRA</sequence>
<dbReference type="Proteomes" id="UP000766486">
    <property type="component" value="Unassembled WGS sequence"/>
</dbReference>
<organism evidence="1 2">
    <name type="scientific">Bionectria ochroleuca</name>
    <name type="common">Gliocladium roseum</name>
    <dbReference type="NCBI Taxonomy" id="29856"/>
    <lineage>
        <taxon>Eukaryota</taxon>
        <taxon>Fungi</taxon>
        <taxon>Dikarya</taxon>
        <taxon>Ascomycota</taxon>
        <taxon>Pezizomycotina</taxon>
        <taxon>Sordariomycetes</taxon>
        <taxon>Hypocreomycetidae</taxon>
        <taxon>Hypocreales</taxon>
        <taxon>Bionectriaceae</taxon>
        <taxon>Clonostachys</taxon>
    </lineage>
</organism>
<dbReference type="EMBL" id="CABFNS010000851">
    <property type="protein sequence ID" value="VUC32448.1"/>
    <property type="molecule type" value="Genomic_DNA"/>
</dbReference>
<dbReference type="InterPro" id="IPR043750">
    <property type="entry name" value="DUF5695"/>
</dbReference>
<keyword evidence="2" id="KW-1185">Reference proteome</keyword>
<gene>
    <name evidence="1" type="ORF">CLO192961_LOCUS328691</name>
</gene>
<accession>A0ABY6UMN3</accession>
<reference evidence="1 2" key="1">
    <citation type="submission" date="2019-06" db="EMBL/GenBank/DDBJ databases">
        <authorList>
            <person name="Broberg M."/>
        </authorList>
    </citation>
    <scope>NUCLEOTIDE SEQUENCE [LARGE SCALE GENOMIC DNA]</scope>
</reference>
<evidence type="ECO:0000313" key="2">
    <source>
        <dbReference type="Proteomes" id="UP000766486"/>
    </source>
</evidence>
<evidence type="ECO:0000313" key="1">
    <source>
        <dbReference type="EMBL" id="VUC32448.1"/>
    </source>
</evidence>